<keyword evidence="1" id="KW-1133">Transmembrane helix</keyword>
<evidence type="ECO:0000313" key="2">
    <source>
        <dbReference type="EMBL" id="MBB5319365.1"/>
    </source>
</evidence>
<keyword evidence="1" id="KW-0472">Membrane</keyword>
<dbReference type="Proteomes" id="UP000568106">
    <property type="component" value="Unassembled WGS sequence"/>
</dbReference>
<protein>
    <submittedName>
        <fullName evidence="2">Uncharacterized protein</fullName>
    </submittedName>
</protein>
<keyword evidence="1" id="KW-0812">Transmembrane</keyword>
<evidence type="ECO:0000256" key="1">
    <source>
        <dbReference type="SAM" id="Phobius"/>
    </source>
</evidence>
<sequence length="130" mass="14431">MKRERLNTNRPGDRGAVQSVHNLFSIYGSVAFRVAFAEDERGRTDVSELFIPVGVFLLMAARRPSEYRSMIALAAWWDISHGGVMAIQTVKAWIHSVHRNFTDVIVFLVIGVVLLTLLPAKREAVAPGVA</sequence>
<organism evidence="2 3">
    <name type="scientific">Tunturiibacter empetritectus</name>
    <dbReference type="NCBI Taxonomy" id="3069691"/>
    <lineage>
        <taxon>Bacteria</taxon>
        <taxon>Pseudomonadati</taxon>
        <taxon>Acidobacteriota</taxon>
        <taxon>Terriglobia</taxon>
        <taxon>Terriglobales</taxon>
        <taxon>Acidobacteriaceae</taxon>
        <taxon>Tunturiibacter</taxon>
    </lineage>
</organism>
<reference evidence="2" key="1">
    <citation type="submission" date="2020-08" db="EMBL/GenBank/DDBJ databases">
        <title>Genomic Encyclopedia of Type Strains, Phase IV (KMG-V): Genome sequencing to study the core and pangenomes of soil and plant-associated prokaryotes.</title>
        <authorList>
            <person name="Whitman W."/>
        </authorList>
    </citation>
    <scope>NUCLEOTIDE SEQUENCE [LARGE SCALE GENOMIC DNA]</scope>
    <source>
        <strain evidence="2">M8UP27</strain>
    </source>
</reference>
<keyword evidence="3" id="KW-1185">Reference proteome</keyword>
<feature type="transmembrane region" description="Helical" evidence="1">
    <location>
        <begin position="101"/>
        <end position="120"/>
    </location>
</feature>
<dbReference type="AlphaFoldDB" id="A0A7W8IMT0"/>
<dbReference type="InterPro" id="IPR046572">
    <property type="entry name" value="DUF6632"/>
</dbReference>
<proteinExistence type="predicted"/>
<comment type="caution">
    <text evidence="2">The sequence shown here is derived from an EMBL/GenBank/DDBJ whole genome shotgun (WGS) entry which is preliminary data.</text>
</comment>
<dbReference type="Pfam" id="PF20337">
    <property type="entry name" value="DUF6632"/>
    <property type="match status" value="1"/>
</dbReference>
<evidence type="ECO:0000313" key="3">
    <source>
        <dbReference type="Proteomes" id="UP000568106"/>
    </source>
</evidence>
<name>A0A7W8IMT0_9BACT</name>
<dbReference type="EMBL" id="JACHDY010000008">
    <property type="protein sequence ID" value="MBB5319365.1"/>
    <property type="molecule type" value="Genomic_DNA"/>
</dbReference>
<accession>A0A7W8IMT0</accession>
<gene>
    <name evidence="2" type="ORF">HDF09_004073</name>
</gene>